<keyword evidence="3" id="KW-1185">Reference proteome</keyword>
<feature type="non-terminal residue" evidence="2">
    <location>
        <position position="167"/>
    </location>
</feature>
<name>A0A0C9TF87_PAXIN</name>
<feature type="region of interest" description="Disordered" evidence="1">
    <location>
        <begin position="1"/>
        <end position="44"/>
    </location>
</feature>
<protein>
    <submittedName>
        <fullName evidence="2">Uncharacterized protein</fullName>
    </submittedName>
</protein>
<evidence type="ECO:0000313" key="2">
    <source>
        <dbReference type="EMBL" id="KIJ06812.1"/>
    </source>
</evidence>
<reference evidence="3" key="2">
    <citation type="submission" date="2015-01" db="EMBL/GenBank/DDBJ databases">
        <title>Evolutionary Origins and Diversification of the Mycorrhizal Mutualists.</title>
        <authorList>
            <consortium name="DOE Joint Genome Institute"/>
            <consortium name="Mycorrhizal Genomics Consortium"/>
            <person name="Kohler A."/>
            <person name="Kuo A."/>
            <person name="Nagy L.G."/>
            <person name="Floudas D."/>
            <person name="Copeland A."/>
            <person name="Barry K.W."/>
            <person name="Cichocki N."/>
            <person name="Veneault-Fourrey C."/>
            <person name="LaButti K."/>
            <person name="Lindquist E.A."/>
            <person name="Lipzen A."/>
            <person name="Lundell T."/>
            <person name="Morin E."/>
            <person name="Murat C."/>
            <person name="Riley R."/>
            <person name="Ohm R."/>
            <person name="Sun H."/>
            <person name="Tunlid A."/>
            <person name="Henrissat B."/>
            <person name="Grigoriev I.V."/>
            <person name="Hibbett D.S."/>
            <person name="Martin F."/>
        </authorList>
    </citation>
    <scope>NUCLEOTIDE SEQUENCE [LARGE SCALE GENOMIC DNA]</scope>
    <source>
        <strain evidence="3">ATCC 200175</strain>
    </source>
</reference>
<dbReference type="HOGENOM" id="CLU_052398_2_1_1"/>
<feature type="compositionally biased region" description="Basic and acidic residues" evidence="1">
    <location>
        <begin position="29"/>
        <end position="44"/>
    </location>
</feature>
<feature type="non-terminal residue" evidence="2">
    <location>
        <position position="1"/>
    </location>
</feature>
<accession>A0A0C9TF87</accession>
<proteinExistence type="predicted"/>
<organism evidence="2 3">
    <name type="scientific">Paxillus involutus ATCC 200175</name>
    <dbReference type="NCBI Taxonomy" id="664439"/>
    <lineage>
        <taxon>Eukaryota</taxon>
        <taxon>Fungi</taxon>
        <taxon>Dikarya</taxon>
        <taxon>Basidiomycota</taxon>
        <taxon>Agaricomycotina</taxon>
        <taxon>Agaricomycetes</taxon>
        <taxon>Agaricomycetidae</taxon>
        <taxon>Boletales</taxon>
        <taxon>Paxilineae</taxon>
        <taxon>Paxillaceae</taxon>
        <taxon>Paxillus</taxon>
    </lineage>
</organism>
<dbReference type="EMBL" id="KN820147">
    <property type="protein sequence ID" value="KIJ06812.1"/>
    <property type="molecule type" value="Genomic_DNA"/>
</dbReference>
<evidence type="ECO:0000313" key="3">
    <source>
        <dbReference type="Proteomes" id="UP000053647"/>
    </source>
</evidence>
<evidence type="ECO:0000256" key="1">
    <source>
        <dbReference type="SAM" id="MobiDB-lite"/>
    </source>
</evidence>
<sequence>AEAQTLEEAKRAGRELEDKDNCLAEEEVEREHREAEKKKPKMNDFNEATPISNVIVLRPSQYALHKLSTFDHVDLWYFSPAGCLEASKFNRSNTDDTFSVTRIDDILTLHSVASIKVSCNSIEDHDLPFKAFLQAKDNFLFYAKKASWPPKHLDSLAEFFWNIETHP</sequence>
<dbReference type="OrthoDB" id="2688210at2759"/>
<dbReference type="Proteomes" id="UP000053647">
    <property type="component" value="Unassembled WGS sequence"/>
</dbReference>
<reference evidence="2 3" key="1">
    <citation type="submission" date="2014-06" db="EMBL/GenBank/DDBJ databases">
        <authorList>
            <consortium name="DOE Joint Genome Institute"/>
            <person name="Kuo A."/>
            <person name="Kohler A."/>
            <person name="Nagy L.G."/>
            <person name="Floudas D."/>
            <person name="Copeland A."/>
            <person name="Barry K.W."/>
            <person name="Cichocki N."/>
            <person name="Veneault-Fourrey C."/>
            <person name="LaButti K."/>
            <person name="Lindquist E.A."/>
            <person name="Lipzen A."/>
            <person name="Lundell T."/>
            <person name="Morin E."/>
            <person name="Murat C."/>
            <person name="Sun H."/>
            <person name="Tunlid A."/>
            <person name="Henrissat B."/>
            <person name="Grigoriev I.V."/>
            <person name="Hibbett D.S."/>
            <person name="Martin F."/>
            <person name="Nordberg H.P."/>
            <person name="Cantor M.N."/>
            <person name="Hua S.X."/>
        </authorList>
    </citation>
    <scope>NUCLEOTIDE SEQUENCE [LARGE SCALE GENOMIC DNA]</scope>
    <source>
        <strain evidence="2 3">ATCC 200175</strain>
    </source>
</reference>
<feature type="compositionally biased region" description="Basic and acidic residues" evidence="1">
    <location>
        <begin position="7"/>
        <end position="22"/>
    </location>
</feature>
<gene>
    <name evidence="2" type="ORF">PAXINDRAFT_54272</name>
</gene>
<dbReference type="AlphaFoldDB" id="A0A0C9TF87"/>